<reference evidence="1 2" key="1">
    <citation type="journal article" date="2011" name="Stand. Genomic Sci.">
        <title>Complete genome sequence of Thermomonospora curvata type strain (B9).</title>
        <authorList>
            <person name="Chertkov O."/>
            <person name="Sikorski J."/>
            <person name="Nolan M."/>
            <person name="Lapidus A."/>
            <person name="Lucas S."/>
            <person name="Del Rio T.G."/>
            <person name="Tice H."/>
            <person name="Cheng J.F."/>
            <person name="Goodwin L."/>
            <person name="Pitluck S."/>
            <person name="Liolios K."/>
            <person name="Ivanova N."/>
            <person name="Mavromatis K."/>
            <person name="Mikhailova N."/>
            <person name="Ovchinnikova G."/>
            <person name="Pati A."/>
            <person name="Chen A."/>
            <person name="Palaniappan K."/>
            <person name="Djao O.D."/>
            <person name="Land M."/>
            <person name="Hauser L."/>
            <person name="Chang Y.J."/>
            <person name="Jeffries C.D."/>
            <person name="Brettin T."/>
            <person name="Han C."/>
            <person name="Detter J.C."/>
            <person name="Rohde M."/>
            <person name="Goker M."/>
            <person name="Woyke T."/>
            <person name="Bristow J."/>
            <person name="Eisen J.A."/>
            <person name="Markowitz V."/>
            <person name="Hugenholtz P."/>
            <person name="Klenk H.P."/>
            <person name="Kyrpides N.C."/>
        </authorList>
    </citation>
    <scope>NUCLEOTIDE SEQUENCE [LARGE SCALE GENOMIC DNA]</scope>
    <source>
        <strain evidence="2">ATCC 19995 / DSM 43183 / JCM 3096 / KCTC 9072 / NBRC 15933 / NCIMB 10081 / Henssen B9</strain>
    </source>
</reference>
<organism evidence="1 2">
    <name type="scientific">Thermomonospora curvata (strain ATCC 19995 / DSM 43183 / JCM 3096 / KCTC 9072 / NBRC 15933 / NCIMB 10081 / Henssen B9)</name>
    <dbReference type="NCBI Taxonomy" id="471852"/>
    <lineage>
        <taxon>Bacteria</taxon>
        <taxon>Bacillati</taxon>
        <taxon>Actinomycetota</taxon>
        <taxon>Actinomycetes</taxon>
        <taxon>Streptosporangiales</taxon>
        <taxon>Thermomonosporaceae</taxon>
        <taxon>Thermomonospora</taxon>
    </lineage>
</organism>
<evidence type="ECO:0000313" key="2">
    <source>
        <dbReference type="Proteomes" id="UP000001918"/>
    </source>
</evidence>
<dbReference type="RefSeq" id="WP_012855205.1">
    <property type="nucleotide sequence ID" value="NC_013510.1"/>
</dbReference>
<proteinExistence type="predicted"/>
<accession>D1A8A9</accession>
<sequence length="94" mass="10097">MDDPRDTDARRVRVWALTQALKAHGYEVEVAESEPLLVIPVPSGSPVQVRCDYREDCGGEPWFRFAGGAAIAPAGGEHLQDAVVAIKGAVAARR</sequence>
<gene>
    <name evidence="1" type="ordered locus">Tcur_4908</name>
</gene>
<dbReference type="HOGENOM" id="CLU_2385159_0_0_11"/>
<dbReference type="OrthoDB" id="3481973at2"/>
<dbReference type="AlphaFoldDB" id="D1A8A9"/>
<name>D1A8A9_THECD</name>
<dbReference type="Proteomes" id="UP000001918">
    <property type="component" value="Chromosome"/>
</dbReference>
<evidence type="ECO:0000313" key="1">
    <source>
        <dbReference type="EMBL" id="ACZ00424.1"/>
    </source>
</evidence>
<protein>
    <submittedName>
        <fullName evidence="1">Uncharacterized protein</fullName>
    </submittedName>
</protein>
<dbReference type="STRING" id="471852.Tcur_4908"/>
<dbReference type="KEGG" id="tcu:Tcur_4908"/>
<dbReference type="EMBL" id="CP001738">
    <property type="protein sequence ID" value="ACZ00424.1"/>
    <property type="molecule type" value="Genomic_DNA"/>
</dbReference>
<keyword evidence="2" id="KW-1185">Reference proteome</keyword>